<dbReference type="InterPro" id="IPR003594">
    <property type="entry name" value="HATPase_dom"/>
</dbReference>
<dbReference type="Pfam" id="PF02518">
    <property type="entry name" value="HATPase_c"/>
    <property type="match status" value="1"/>
</dbReference>
<dbReference type="InterPro" id="IPR036890">
    <property type="entry name" value="HATPase_C_sf"/>
</dbReference>
<keyword evidence="1" id="KW-0472">Membrane</keyword>
<gene>
    <name evidence="3" type="ORF">DW812_16390</name>
</gene>
<proteinExistence type="predicted"/>
<dbReference type="GO" id="GO:0000155">
    <property type="term" value="F:phosphorelay sensor kinase activity"/>
    <property type="evidence" value="ECO:0007669"/>
    <property type="project" value="InterPro"/>
</dbReference>
<keyword evidence="3" id="KW-0808">Transferase</keyword>
<dbReference type="Proteomes" id="UP000284472">
    <property type="component" value="Unassembled WGS sequence"/>
</dbReference>
<dbReference type="Gene3D" id="6.10.340.10">
    <property type="match status" value="1"/>
</dbReference>
<keyword evidence="3" id="KW-0418">Kinase</keyword>
<evidence type="ECO:0000313" key="4">
    <source>
        <dbReference type="Proteomes" id="UP000284472"/>
    </source>
</evidence>
<keyword evidence="1" id="KW-1133">Transmembrane helix</keyword>
<dbReference type="AlphaFoldDB" id="A0A414CYP0"/>
<comment type="caution">
    <text evidence="3">The sequence shown here is derived from an EMBL/GenBank/DDBJ whole genome shotgun (WGS) entry which is preliminary data.</text>
</comment>
<evidence type="ECO:0000256" key="1">
    <source>
        <dbReference type="SAM" id="Phobius"/>
    </source>
</evidence>
<dbReference type="PANTHER" id="PTHR34220:SF7">
    <property type="entry name" value="SENSOR HISTIDINE KINASE YPDA"/>
    <property type="match status" value="1"/>
</dbReference>
<organism evidence="3 4">
    <name type="scientific">Mediterraneibacter gnavus</name>
    <name type="common">Ruminococcus gnavus</name>
    <dbReference type="NCBI Taxonomy" id="33038"/>
    <lineage>
        <taxon>Bacteria</taxon>
        <taxon>Bacillati</taxon>
        <taxon>Bacillota</taxon>
        <taxon>Clostridia</taxon>
        <taxon>Lachnospirales</taxon>
        <taxon>Lachnospiraceae</taxon>
        <taxon>Mediterraneibacter</taxon>
    </lineage>
</organism>
<feature type="transmembrane region" description="Helical" evidence="1">
    <location>
        <begin position="301"/>
        <end position="321"/>
    </location>
</feature>
<dbReference type="Pfam" id="PF06580">
    <property type="entry name" value="His_kinase"/>
    <property type="match status" value="1"/>
</dbReference>
<accession>A0A414CYP0</accession>
<dbReference type="SMART" id="SM00387">
    <property type="entry name" value="HATPase_c"/>
    <property type="match status" value="1"/>
</dbReference>
<sequence>MEMKSRFLNGWKWWRRHNIRDQIFMSMLFLTILAIGVLGTVSYHMEKTTIEENYRQSYETMLKNSSKILDLKLKPIIDKGRSILTNSQLCEVLENGSKDGEHEFSLEDQKVLERILTSITLQEEAVSSVAVMDFYGHHFFLSNINKGGLSFYNYYKEHCFQDESWYHKTIENAGKEVFWGEGVLGGEEDTEKVFCFTKILNNPSTGLPMGCMVLNLSRRMLGESIVEGDEEYHTSAYMIMDEDHDMTVYINSENADTEQLVQDFLKNSDKKYVFSVAKNETTGWSFVNAIAKNELSITSRYVRNVVFSLGGIIVILSFFLARKISKSITKPLKQLEKVIYDVGEGERNISEEFDDSEVGMIGRKFKEMVNTNLELSERLMAVRLNEREAELLLLQAQINPHFLYNTLDSIYCVAIIHGDDQIAEMILALSNNFKLSLNNGEKYISVADSIRRIEEYMKLQNMRYQDRFELHIEVQPEIMVNKIISFILQPFVENAMYHGLEPKLGKGSIWVTGKRAGKNLVFEIRDDGVGIQDLSKLETGYGIRNVKERIQLNYGPEYGVTFESEPVKGTTVRITIPEKVKGMEKHVSISGD</sequence>
<protein>
    <submittedName>
        <fullName evidence="3">Sensor histidine kinase</fullName>
    </submittedName>
</protein>
<dbReference type="InterPro" id="IPR010559">
    <property type="entry name" value="Sig_transdc_His_kin_internal"/>
</dbReference>
<dbReference type="GO" id="GO:0016020">
    <property type="term" value="C:membrane"/>
    <property type="evidence" value="ECO:0007669"/>
    <property type="project" value="InterPro"/>
</dbReference>
<feature type="domain" description="Histidine kinase/HSP90-like ATPase" evidence="2">
    <location>
        <begin position="479"/>
        <end position="580"/>
    </location>
</feature>
<evidence type="ECO:0000259" key="2">
    <source>
        <dbReference type="SMART" id="SM00387"/>
    </source>
</evidence>
<dbReference type="SUPFAM" id="SSF55874">
    <property type="entry name" value="ATPase domain of HSP90 chaperone/DNA topoisomerase II/histidine kinase"/>
    <property type="match status" value="1"/>
</dbReference>
<dbReference type="Gene3D" id="3.30.565.10">
    <property type="entry name" value="Histidine kinase-like ATPase, C-terminal domain"/>
    <property type="match status" value="1"/>
</dbReference>
<dbReference type="EMBL" id="QSIR01000036">
    <property type="protein sequence ID" value="RHD01033.1"/>
    <property type="molecule type" value="Genomic_DNA"/>
</dbReference>
<reference evidence="3 4" key="1">
    <citation type="submission" date="2018-08" db="EMBL/GenBank/DDBJ databases">
        <title>A genome reference for cultivated species of the human gut microbiota.</title>
        <authorList>
            <person name="Zou Y."/>
            <person name="Xue W."/>
            <person name="Luo G."/>
        </authorList>
    </citation>
    <scope>NUCLEOTIDE SEQUENCE [LARGE SCALE GENOMIC DNA]</scope>
    <source>
        <strain evidence="3 4">AM32-6</strain>
    </source>
</reference>
<evidence type="ECO:0000313" key="3">
    <source>
        <dbReference type="EMBL" id="RHD01033.1"/>
    </source>
</evidence>
<dbReference type="PANTHER" id="PTHR34220">
    <property type="entry name" value="SENSOR HISTIDINE KINASE YPDA"/>
    <property type="match status" value="1"/>
</dbReference>
<name>A0A414CYP0_MEDGN</name>
<keyword evidence="1" id="KW-0812">Transmembrane</keyword>
<dbReference type="InterPro" id="IPR050640">
    <property type="entry name" value="Bact_2-comp_sensor_kinase"/>
</dbReference>